<protein>
    <submittedName>
        <fullName evidence="1">Uncharacterized protein</fullName>
    </submittedName>
</protein>
<accession>A0ACB7T5G5</accession>
<evidence type="ECO:0000313" key="2">
    <source>
        <dbReference type="Proteomes" id="UP000821845"/>
    </source>
</evidence>
<dbReference type="EMBL" id="CM023490">
    <property type="protein sequence ID" value="KAH6942406.1"/>
    <property type="molecule type" value="Genomic_DNA"/>
</dbReference>
<evidence type="ECO:0000313" key="1">
    <source>
        <dbReference type="EMBL" id="KAH6942406.1"/>
    </source>
</evidence>
<reference evidence="1" key="1">
    <citation type="submission" date="2020-05" db="EMBL/GenBank/DDBJ databases">
        <title>Large-scale comparative analyses of tick genomes elucidate their genetic diversity and vector capacities.</title>
        <authorList>
            <person name="Jia N."/>
            <person name="Wang J."/>
            <person name="Shi W."/>
            <person name="Du L."/>
            <person name="Sun Y."/>
            <person name="Zhan W."/>
            <person name="Jiang J."/>
            <person name="Wang Q."/>
            <person name="Zhang B."/>
            <person name="Ji P."/>
            <person name="Sakyi L.B."/>
            <person name="Cui X."/>
            <person name="Yuan T."/>
            <person name="Jiang B."/>
            <person name="Yang W."/>
            <person name="Lam T.T.-Y."/>
            <person name="Chang Q."/>
            <person name="Ding S."/>
            <person name="Wang X."/>
            <person name="Zhu J."/>
            <person name="Ruan X."/>
            <person name="Zhao L."/>
            <person name="Wei J."/>
            <person name="Que T."/>
            <person name="Du C."/>
            <person name="Cheng J."/>
            <person name="Dai P."/>
            <person name="Han X."/>
            <person name="Huang E."/>
            <person name="Gao Y."/>
            <person name="Liu J."/>
            <person name="Shao H."/>
            <person name="Ye R."/>
            <person name="Li L."/>
            <person name="Wei W."/>
            <person name="Wang X."/>
            <person name="Wang C."/>
            <person name="Yang T."/>
            <person name="Huo Q."/>
            <person name="Li W."/>
            <person name="Guo W."/>
            <person name="Chen H."/>
            <person name="Zhou L."/>
            <person name="Ni X."/>
            <person name="Tian J."/>
            <person name="Zhou Y."/>
            <person name="Sheng Y."/>
            <person name="Liu T."/>
            <person name="Pan Y."/>
            <person name="Xia L."/>
            <person name="Li J."/>
            <person name="Zhao F."/>
            <person name="Cao W."/>
        </authorList>
    </citation>
    <scope>NUCLEOTIDE SEQUENCE</scope>
    <source>
        <strain evidence="1">Hyas-2018</strain>
    </source>
</reference>
<keyword evidence="2" id="KW-1185">Reference proteome</keyword>
<name>A0ACB7T5G5_HYAAI</name>
<organism evidence="1 2">
    <name type="scientific">Hyalomma asiaticum</name>
    <name type="common">Tick</name>
    <dbReference type="NCBI Taxonomy" id="266040"/>
    <lineage>
        <taxon>Eukaryota</taxon>
        <taxon>Metazoa</taxon>
        <taxon>Ecdysozoa</taxon>
        <taxon>Arthropoda</taxon>
        <taxon>Chelicerata</taxon>
        <taxon>Arachnida</taxon>
        <taxon>Acari</taxon>
        <taxon>Parasitiformes</taxon>
        <taxon>Ixodida</taxon>
        <taxon>Ixodoidea</taxon>
        <taxon>Ixodidae</taxon>
        <taxon>Hyalomminae</taxon>
        <taxon>Hyalomma</taxon>
    </lineage>
</organism>
<comment type="caution">
    <text evidence="1">The sequence shown here is derived from an EMBL/GenBank/DDBJ whole genome shotgun (WGS) entry which is preliminary data.</text>
</comment>
<gene>
    <name evidence="1" type="ORF">HPB50_004579</name>
</gene>
<proteinExistence type="predicted"/>
<sequence length="274" mass="30523">MEDVDEDGFKVVRHRKGRTVGVPVLITATEQGRDLRQVNPITLYSDIEGMLGAAPIKSRFTVQGALLLDVQTEKQANTLLQCKTISNIAVNARVPNAYLKNTCVIRGVPKWYSDQELMAFLRPQGVFSARRMIRRIQTNSTWESRRTDSVVLTFAPNTERPEEINLGFTLHKVIDHVEVPPRCFKCQRFGHVAKHCPLSNDASAVEGHIISRPVTGRRVLCVQTVAETIQQVTVGAPSDLQLWRGKRFIAGPKSHRDSSSEKEAANSPKEGSSL</sequence>
<dbReference type="Proteomes" id="UP000821845">
    <property type="component" value="Chromosome 10"/>
</dbReference>